<feature type="transmembrane region" description="Helical" evidence="8">
    <location>
        <begin position="205"/>
        <end position="227"/>
    </location>
</feature>
<dbReference type="SUPFAM" id="SSF90123">
    <property type="entry name" value="ABC transporter transmembrane region"/>
    <property type="match status" value="1"/>
</dbReference>
<feature type="region of interest" description="Disordered" evidence="7">
    <location>
        <begin position="39"/>
        <end position="63"/>
    </location>
</feature>
<comment type="caution">
    <text evidence="10">The sequence shown here is derived from an EMBL/GenBank/DDBJ whole genome shotgun (WGS) entry which is preliminary data.</text>
</comment>
<reference evidence="10 11" key="1">
    <citation type="submission" date="2016-07" db="EMBL/GenBank/DDBJ databases">
        <title>Pervasive Adenine N6-methylation of Active Genes in Fungi.</title>
        <authorList>
            <consortium name="DOE Joint Genome Institute"/>
            <person name="Mondo S.J."/>
            <person name="Dannebaum R.O."/>
            <person name="Kuo R.C."/>
            <person name="Labutti K."/>
            <person name="Haridas S."/>
            <person name="Kuo A."/>
            <person name="Salamov A."/>
            <person name="Ahrendt S.R."/>
            <person name="Lipzen A."/>
            <person name="Sullivan W."/>
            <person name="Andreopoulos W.B."/>
            <person name="Clum A."/>
            <person name="Lindquist E."/>
            <person name="Daum C."/>
            <person name="Ramamoorthy G.K."/>
            <person name="Gryganskyi A."/>
            <person name="Culley D."/>
            <person name="Magnuson J.K."/>
            <person name="James T.Y."/>
            <person name="O'Malley M.A."/>
            <person name="Stajich J.E."/>
            <person name="Spatafora J.W."/>
            <person name="Visel A."/>
            <person name="Grigoriev I.V."/>
        </authorList>
    </citation>
    <scope>NUCLEOTIDE SEQUENCE [LARGE SCALE GENOMIC DNA]</scope>
    <source>
        <strain evidence="10 11">CBS 115471</strain>
    </source>
</reference>
<feature type="non-terminal residue" evidence="10">
    <location>
        <position position="341"/>
    </location>
</feature>
<dbReference type="PANTHER" id="PTHR43394:SF11">
    <property type="entry name" value="ATP-BINDING CASSETTE TRANSPORTER"/>
    <property type="match status" value="1"/>
</dbReference>
<evidence type="ECO:0000256" key="6">
    <source>
        <dbReference type="ARBA" id="ARBA00023136"/>
    </source>
</evidence>
<evidence type="ECO:0000256" key="2">
    <source>
        <dbReference type="ARBA" id="ARBA00022448"/>
    </source>
</evidence>
<evidence type="ECO:0000256" key="8">
    <source>
        <dbReference type="SAM" id="Phobius"/>
    </source>
</evidence>
<keyword evidence="3 8" id="KW-0812">Transmembrane</keyword>
<dbReference type="STRING" id="1231657.A0A1Y1ZIK9"/>
<dbReference type="Gene3D" id="1.20.1560.10">
    <property type="entry name" value="ABC transporter type 1, transmembrane domain"/>
    <property type="match status" value="1"/>
</dbReference>
<feature type="transmembrane region" description="Helical" evidence="8">
    <location>
        <begin position="138"/>
        <end position="159"/>
    </location>
</feature>
<protein>
    <submittedName>
        <fullName evidence="10">ABC transporter type 1, transmembrane domain-containing protein</fullName>
    </submittedName>
</protein>
<evidence type="ECO:0000256" key="1">
    <source>
        <dbReference type="ARBA" id="ARBA00004141"/>
    </source>
</evidence>
<dbReference type="OrthoDB" id="1742190at2759"/>
<keyword evidence="11" id="KW-1185">Reference proteome</keyword>
<dbReference type="EMBL" id="MCFA01000078">
    <property type="protein sequence ID" value="ORY10024.1"/>
    <property type="molecule type" value="Genomic_DNA"/>
</dbReference>
<keyword evidence="5 8" id="KW-1133">Transmembrane helix</keyword>
<feature type="compositionally biased region" description="Basic and acidic residues" evidence="7">
    <location>
        <begin position="39"/>
        <end position="61"/>
    </location>
</feature>
<feature type="domain" description="ABC transmembrane type-1" evidence="9">
    <location>
        <begin position="88"/>
        <end position="341"/>
    </location>
</feature>
<dbReference type="GO" id="GO:0015421">
    <property type="term" value="F:ABC-type oligopeptide transporter activity"/>
    <property type="evidence" value="ECO:0007669"/>
    <property type="project" value="TreeGrafter"/>
</dbReference>
<dbReference type="PANTHER" id="PTHR43394">
    <property type="entry name" value="ATP-DEPENDENT PERMEASE MDL1, MITOCHONDRIAL"/>
    <property type="match status" value="1"/>
</dbReference>
<dbReference type="GO" id="GO:0090374">
    <property type="term" value="P:oligopeptide export from mitochondrion"/>
    <property type="evidence" value="ECO:0007669"/>
    <property type="project" value="TreeGrafter"/>
</dbReference>
<comment type="subcellular location">
    <subcellularLocation>
        <location evidence="1">Membrane</location>
        <topology evidence="1">Multi-pass membrane protein</topology>
    </subcellularLocation>
</comment>
<feature type="transmembrane region" description="Helical" evidence="8">
    <location>
        <begin position="315"/>
        <end position="339"/>
    </location>
</feature>
<keyword evidence="6 8" id="KW-0472">Membrane</keyword>
<evidence type="ECO:0000259" key="9">
    <source>
        <dbReference type="PROSITE" id="PS50929"/>
    </source>
</evidence>
<gene>
    <name evidence="10" type="ORF">BCR34DRAFT_356230</name>
</gene>
<feature type="transmembrane region" description="Helical" evidence="8">
    <location>
        <begin position="93"/>
        <end position="118"/>
    </location>
</feature>
<dbReference type="InterPro" id="IPR011527">
    <property type="entry name" value="ABC1_TM_dom"/>
</dbReference>
<evidence type="ECO:0000256" key="5">
    <source>
        <dbReference type="ARBA" id="ARBA00022989"/>
    </source>
</evidence>
<keyword evidence="4" id="KW-0677">Repeat</keyword>
<evidence type="ECO:0000256" key="7">
    <source>
        <dbReference type="SAM" id="MobiDB-lite"/>
    </source>
</evidence>
<name>A0A1Y1ZIK9_9PLEO</name>
<evidence type="ECO:0000256" key="4">
    <source>
        <dbReference type="ARBA" id="ARBA00022737"/>
    </source>
</evidence>
<dbReference type="AlphaFoldDB" id="A0A1Y1ZIK9"/>
<dbReference type="Proteomes" id="UP000193144">
    <property type="component" value="Unassembled WGS sequence"/>
</dbReference>
<dbReference type="InterPro" id="IPR036640">
    <property type="entry name" value="ABC1_TM_sf"/>
</dbReference>
<dbReference type="InterPro" id="IPR039421">
    <property type="entry name" value="Type_1_exporter"/>
</dbReference>
<accession>A0A1Y1ZIK9</accession>
<organism evidence="10 11">
    <name type="scientific">Clohesyomyces aquaticus</name>
    <dbReference type="NCBI Taxonomy" id="1231657"/>
    <lineage>
        <taxon>Eukaryota</taxon>
        <taxon>Fungi</taxon>
        <taxon>Dikarya</taxon>
        <taxon>Ascomycota</taxon>
        <taxon>Pezizomycotina</taxon>
        <taxon>Dothideomycetes</taxon>
        <taxon>Pleosporomycetidae</taxon>
        <taxon>Pleosporales</taxon>
        <taxon>Lindgomycetaceae</taxon>
        <taxon>Clohesyomyces</taxon>
    </lineage>
</organism>
<evidence type="ECO:0000313" key="11">
    <source>
        <dbReference type="Proteomes" id="UP000193144"/>
    </source>
</evidence>
<keyword evidence="2" id="KW-0813">Transport</keyword>
<evidence type="ECO:0000256" key="3">
    <source>
        <dbReference type="ARBA" id="ARBA00022692"/>
    </source>
</evidence>
<evidence type="ECO:0000313" key="10">
    <source>
        <dbReference type="EMBL" id="ORY10024.1"/>
    </source>
</evidence>
<sequence length="341" mass="37181">MTSDIEKGNPTPAPASGTVAADAVEQSFQVVEVAKGVKDGVAESVGPDEKNDGKEKEKEKPQPTANFGNYFRVLGYGTWLDWLLMGSSMLTSIGAGIAMPLMFVVFGQLVGDFTGYFIPNSGVTKHQFQASINRNALYLTYLFIGKFVLSYISMLCIRISGLRISAALRLAYLRALFVQPVTTIDTISPGKVSTRITTSSNTIQLAISQHFAMLFQSLAFVIGLYVVAFIKSWLLTLVASAILPFILIVYGIIIPPFIKIHKVTDEYNEQASGMAYEIFSSIRIIVAFGAEAKLAGQHAATLDKAAKNEKKNAPLMGFMMSPAFTAMYGVFGLTFWFGIRE</sequence>
<dbReference type="GO" id="GO:0005743">
    <property type="term" value="C:mitochondrial inner membrane"/>
    <property type="evidence" value="ECO:0007669"/>
    <property type="project" value="TreeGrafter"/>
</dbReference>
<dbReference type="Pfam" id="PF00664">
    <property type="entry name" value="ABC_membrane"/>
    <property type="match status" value="1"/>
</dbReference>
<dbReference type="CDD" id="cd18577">
    <property type="entry name" value="ABC_6TM_Pgp_ABCB1_D1_like"/>
    <property type="match status" value="1"/>
</dbReference>
<feature type="transmembrane region" description="Helical" evidence="8">
    <location>
        <begin position="233"/>
        <end position="253"/>
    </location>
</feature>
<proteinExistence type="predicted"/>
<dbReference type="PROSITE" id="PS50929">
    <property type="entry name" value="ABC_TM1F"/>
    <property type="match status" value="1"/>
</dbReference>
<dbReference type="GO" id="GO:0005524">
    <property type="term" value="F:ATP binding"/>
    <property type="evidence" value="ECO:0007669"/>
    <property type="project" value="InterPro"/>
</dbReference>